<dbReference type="PANTHER" id="PTHR30163">
    <property type="entry name" value="MEMBRANE-BOUND LYTIC MUREIN TRANSGLYCOSYLASE B"/>
    <property type="match status" value="1"/>
</dbReference>
<dbReference type="Gene3D" id="1.10.8.350">
    <property type="entry name" value="Bacterial muramidase"/>
    <property type="match status" value="1"/>
</dbReference>
<dbReference type="Pfam" id="PF01471">
    <property type="entry name" value="PG_binding_1"/>
    <property type="match status" value="1"/>
</dbReference>
<dbReference type="Gene3D" id="1.10.530.10">
    <property type="match status" value="1"/>
</dbReference>
<dbReference type="GO" id="GO:0009253">
    <property type="term" value="P:peptidoglycan catabolic process"/>
    <property type="evidence" value="ECO:0007669"/>
    <property type="project" value="TreeGrafter"/>
</dbReference>
<accession>A0A095ZAI2</accession>
<dbReference type="eggNOG" id="COG2951">
    <property type="taxonomic scope" value="Bacteria"/>
</dbReference>
<feature type="domain" description="Transglycosylase SLT" evidence="3">
    <location>
        <begin position="35"/>
        <end position="329"/>
    </location>
</feature>
<dbReference type="NCBIfam" id="TIGR02283">
    <property type="entry name" value="MltB_2"/>
    <property type="match status" value="1"/>
</dbReference>
<dbReference type="InterPro" id="IPR011970">
    <property type="entry name" value="MltB_2"/>
</dbReference>
<dbReference type="GO" id="GO:0008933">
    <property type="term" value="F:peptidoglycan lytic transglycosylase activity"/>
    <property type="evidence" value="ECO:0007669"/>
    <property type="project" value="TreeGrafter"/>
</dbReference>
<dbReference type="Gene3D" id="1.10.101.10">
    <property type="entry name" value="PGBD-like superfamily/PGBD"/>
    <property type="match status" value="1"/>
</dbReference>
<feature type="domain" description="Peptidoglycan binding-like" evidence="2">
    <location>
        <begin position="350"/>
        <end position="405"/>
    </location>
</feature>
<dbReference type="Proteomes" id="UP000029629">
    <property type="component" value="Unassembled WGS sequence"/>
</dbReference>
<name>A0A095ZAI2_9BURK</name>
<feature type="chain" id="PRO_5001922714" evidence="1">
    <location>
        <begin position="30"/>
        <end position="407"/>
    </location>
</feature>
<evidence type="ECO:0000256" key="1">
    <source>
        <dbReference type="SAM" id="SignalP"/>
    </source>
</evidence>
<gene>
    <name evidence="4" type="ORF">HMPREF2130_04180</name>
</gene>
<evidence type="ECO:0000313" key="5">
    <source>
        <dbReference type="Proteomes" id="UP000029629"/>
    </source>
</evidence>
<dbReference type="PANTHER" id="PTHR30163:SF10">
    <property type="entry name" value="TRANSGLYCOLASE-RELATED"/>
    <property type="match status" value="1"/>
</dbReference>
<dbReference type="AlphaFoldDB" id="A0A095ZAI2"/>
<dbReference type="eggNOG" id="COG3409">
    <property type="taxonomic scope" value="Bacteria"/>
</dbReference>
<evidence type="ECO:0000259" key="3">
    <source>
        <dbReference type="Pfam" id="PF13406"/>
    </source>
</evidence>
<reference evidence="4 5" key="1">
    <citation type="submission" date="2014-07" db="EMBL/GenBank/DDBJ databases">
        <authorList>
            <person name="McCorrison J."/>
            <person name="Sanka R."/>
            <person name="Torralba M."/>
            <person name="Gillis M."/>
            <person name="Haft D.H."/>
            <person name="Methe B."/>
            <person name="Sutton G."/>
            <person name="Nelson K.E."/>
        </authorList>
    </citation>
    <scope>NUCLEOTIDE SEQUENCE [LARGE SCALE GENOMIC DNA]</scope>
    <source>
        <strain evidence="4 5">DNF00040</strain>
    </source>
</reference>
<dbReference type="InterPro" id="IPR002477">
    <property type="entry name" value="Peptidoglycan-bd-like"/>
</dbReference>
<feature type="signal peptide" evidence="1">
    <location>
        <begin position="1"/>
        <end position="29"/>
    </location>
</feature>
<comment type="caution">
    <text evidence="4">The sequence shown here is derived from an EMBL/GenBank/DDBJ whole genome shotgun (WGS) entry which is preliminary data.</text>
</comment>
<dbReference type="OrthoDB" id="9772911at2"/>
<evidence type="ECO:0000313" key="4">
    <source>
        <dbReference type="EMBL" id="KGF31316.1"/>
    </source>
</evidence>
<proteinExistence type="predicted"/>
<dbReference type="InterPro" id="IPR043426">
    <property type="entry name" value="MltB-like"/>
</dbReference>
<protein>
    <submittedName>
        <fullName evidence="4">Lytic transglycosylase</fullName>
    </submittedName>
</protein>
<dbReference type="EMBL" id="JRNI01000015">
    <property type="protein sequence ID" value="KGF31316.1"/>
    <property type="molecule type" value="Genomic_DNA"/>
</dbReference>
<dbReference type="SUPFAM" id="SSF47090">
    <property type="entry name" value="PGBD-like"/>
    <property type="match status" value="1"/>
</dbReference>
<evidence type="ECO:0000259" key="2">
    <source>
        <dbReference type="Pfam" id="PF01471"/>
    </source>
</evidence>
<dbReference type="InterPro" id="IPR023346">
    <property type="entry name" value="Lysozyme-like_dom_sf"/>
</dbReference>
<keyword evidence="5" id="KW-1185">Reference proteome</keyword>
<sequence>MALTPFFKSKLKLYTTTLLLSAFSHSALAQSAASFPSCLQSLQAEATSAGVSPATYHALTHQLQPELSILEKLNYQPEFRQPIWDYLAALVDEQRVAEGKALLRQHHDLLQRVQQVYGVDPATVVAVWGVESNYGQNFGSYQIIQALGTLSCYGRRQAFFRKEFYSALRIVQSGDIKVDEFRGSWAGAFGHTQFMPTTFERLAVDFDGDGRRDLISNTADALASTANYLKRNGWQTGQVWGFEVKLPAGFNTKGEGRKTKRSIQTWQQRGLKGVLGQSLSELAPASQQAGLLTPAGPQGPAFLVFKNFDVIYSYNAAESYALAIAHLADRLVDGPGFFTPWPTDDLGLSRAERVQLQKLLLARGHAIGEADGLIGARSREAIKAEESRLGLPVTGRAGQKILRRLQQ</sequence>
<dbReference type="SUPFAM" id="SSF53955">
    <property type="entry name" value="Lysozyme-like"/>
    <property type="match status" value="1"/>
</dbReference>
<dbReference type="Pfam" id="PF13406">
    <property type="entry name" value="SLT_2"/>
    <property type="match status" value="1"/>
</dbReference>
<dbReference type="InterPro" id="IPR036365">
    <property type="entry name" value="PGBD-like_sf"/>
</dbReference>
<dbReference type="InterPro" id="IPR036366">
    <property type="entry name" value="PGBDSf"/>
</dbReference>
<dbReference type="FunFam" id="1.10.8.350:FF:000001">
    <property type="entry name" value="Lytic murein transglycosylase B"/>
    <property type="match status" value="1"/>
</dbReference>
<keyword evidence="1" id="KW-0732">Signal</keyword>
<organism evidence="4 5">
    <name type="scientific">Oligella urethralis DNF00040</name>
    <dbReference type="NCBI Taxonomy" id="1401065"/>
    <lineage>
        <taxon>Bacteria</taxon>
        <taxon>Pseudomonadati</taxon>
        <taxon>Pseudomonadota</taxon>
        <taxon>Betaproteobacteria</taxon>
        <taxon>Burkholderiales</taxon>
        <taxon>Alcaligenaceae</taxon>
        <taxon>Oligella</taxon>
    </lineage>
</organism>
<dbReference type="InterPro" id="IPR031304">
    <property type="entry name" value="SLT_2"/>
</dbReference>
<dbReference type="CDD" id="cd13399">
    <property type="entry name" value="Slt35-like"/>
    <property type="match status" value="1"/>
</dbReference>